<dbReference type="STRING" id="1631249.BQ8794_240034"/>
<dbReference type="InterPro" id="IPR006059">
    <property type="entry name" value="SBP"/>
</dbReference>
<sequence length="426" mass="46863">MRQTLAFLMAAGLTAAAAFSAAPARAETTLEVVHAYGAFRERFYQPLADAFMKDHPDIKIKFRAPATDYYEGHLAVAREAMTGQTPDIFFAGMNLLPDLASMLAPRNQITDLNPFLDQEGQAWVDKNYDINVLELGRIDGHQWGLPFNASTPIAYFNADLMKKAGLDPQQLPKTWDEFIEAAKKIKQANSDVDGMQINLALGDWFWQAMVYSYGGTMMSPDRTKVTYGDDAGLKAATTVRRLVEEVGMPWIDEDAGMAQFAAGKLGIFIGSTGDIRTMDDAIGGKFKLVTGTFPMGAKDGHLPTGGNFATILTQDPEKQKAAWEFVKFLTSPAGQKVTVLGSGYMPTNKQALKNEYLGEFYAKNPDWKTSLTQWPIAVAYFGYPNVKSIKVWKAQSEVLFRIGSGDVSPVDGLKEMVQSTEAIVKE</sequence>
<evidence type="ECO:0000256" key="3">
    <source>
        <dbReference type="ARBA" id="ARBA00022764"/>
    </source>
</evidence>
<dbReference type="PANTHER" id="PTHR43649:SF12">
    <property type="entry name" value="DIACETYLCHITOBIOSE BINDING PROTEIN DASA"/>
    <property type="match status" value="1"/>
</dbReference>
<gene>
    <name evidence="5" type="ORF">BQ8794_240034</name>
</gene>
<keyword evidence="6" id="KW-1185">Reference proteome</keyword>
<protein>
    <recommendedName>
        <fullName evidence="7">ABC transporter substrate-binding protein</fullName>
    </recommendedName>
</protein>
<dbReference type="GO" id="GO:0042597">
    <property type="term" value="C:periplasmic space"/>
    <property type="evidence" value="ECO:0007669"/>
    <property type="project" value="UniProtKB-SubCell"/>
</dbReference>
<reference evidence="6" key="1">
    <citation type="submission" date="2017-01" db="EMBL/GenBank/DDBJ databases">
        <authorList>
            <person name="Brunel B."/>
        </authorList>
    </citation>
    <scope>NUCLEOTIDE SEQUENCE [LARGE SCALE GENOMIC DNA]</scope>
</reference>
<proteinExistence type="inferred from homology"/>
<dbReference type="InterPro" id="IPR050490">
    <property type="entry name" value="Bact_solute-bd_prot1"/>
</dbReference>
<dbReference type="PANTHER" id="PTHR43649">
    <property type="entry name" value="ARABINOSE-BINDING PROTEIN-RELATED"/>
    <property type="match status" value="1"/>
</dbReference>
<evidence type="ECO:0000313" key="6">
    <source>
        <dbReference type="Proteomes" id="UP000188388"/>
    </source>
</evidence>
<dbReference type="EMBL" id="FTPD01000017">
    <property type="protein sequence ID" value="SIT55827.1"/>
    <property type="molecule type" value="Genomic_DNA"/>
</dbReference>
<evidence type="ECO:0000256" key="2">
    <source>
        <dbReference type="ARBA" id="ARBA00008520"/>
    </source>
</evidence>
<dbReference type="AlphaFoldDB" id="A0A1R3VBT0"/>
<keyword evidence="4" id="KW-0732">Signal</keyword>
<feature type="chain" id="PRO_5012322700" description="ABC transporter substrate-binding protein" evidence="4">
    <location>
        <begin position="27"/>
        <end position="426"/>
    </location>
</feature>
<dbReference type="CDD" id="cd14748">
    <property type="entry name" value="PBP2_UgpB"/>
    <property type="match status" value="1"/>
</dbReference>
<feature type="signal peptide" evidence="4">
    <location>
        <begin position="1"/>
        <end position="26"/>
    </location>
</feature>
<comment type="subcellular location">
    <subcellularLocation>
        <location evidence="1">Periplasm</location>
    </subcellularLocation>
</comment>
<dbReference type="Pfam" id="PF01547">
    <property type="entry name" value="SBP_bac_1"/>
    <property type="match status" value="1"/>
</dbReference>
<accession>A0A1R3VBT0</accession>
<evidence type="ECO:0000256" key="1">
    <source>
        <dbReference type="ARBA" id="ARBA00004418"/>
    </source>
</evidence>
<keyword evidence="3" id="KW-0574">Periplasm</keyword>
<dbReference type="Gene3D" id="3.40.190.10">
    <property type="entry name" value="Periplasmic binding protein-like II"/>
    <property type="match status" value="1"/>
</dbReference>
<comment type="similarity">
    <text evidence="2">Belongs to the bacterial solute-binding protein 1 family.</text>
</comment>
<evidence type="ECO:0000313" key="5">
    <source>
        <dbReference type="EMBL" id="SIT55827.1"/>
    </source>
</evidence>
<dbReference type="Proteomes" id="UP000188388">
    <property type="component" value="Unassembled WGS sequence"/>
</dbReference>
<evidence type="ECO:0000256" key="4">
    <source>
        <dbReference type="SAM" id="SignalP"/>
    </source>
</evidence>
<name>A0A1R3VBT0_9HYPH</name>
<dbReference type="SUPFAM" id="SSF53850">
    <property type="entry name" value="Periplasmic binding protein-like II"/>
    <property type="match status" value="1"/>
</dbReference>
<organism evidence="5 6">
    <name type="scientific">Mesorhizobium prunaredense</name>
    <dbReference type="NCBI Taxonomy" id="1631249"/>
    <lineage>
        <taxon>Bacteria</taxon>
        <taxon>Pseudomonadati</taxon>
        <taxon>Pseudomonadota</taxon>
        <taxon>Alphaproteobacteria</taxon>
        <taxon>Hyphomicrobiales</taxon>
        <taxon>Phyllobacteriaceae</taxon>
        <taxon>Mesorhizobium</taxon>
    </lineage>
</organism>
<dbReference type="RefSeq" id="WP_077378727.1">
    <property type="nucleotide sequence ID" value="NZ_FTPD01000017.1"/>
</dbReference>
<evidence type="ECO:0008006" key="7">
    <source>
        <dbReference type="Google" id="ProtNLM"/>
    </source>
</evidence>